<evidence type="ECO:0000256" key="1">
    <source>
        <dbReference type="SAM" id="MobiDB-lite"/>
    </source>
</evidence>
<dbReference type="Pfam" id="PF05226">
    <property type="entry name" value="CHASE2"/>
    <property type="match status" value="1"/>
</dbReference>
<dbReference type="PROSITE" id="PS50125">
    <property type="entry name" value="GUANYLATE_CYCLASE_2"/>
    <property type="match status" value="1"/>
</dbReference>
<feature type="transmembrane region" description="Helical" evidence="2">
    <location>
        <begin position="30"/>
        <end position="48"/>
    </location>
</feature>
<keyword evidence="2" id="KW-0472">Membrane</keyword>
<feature type="transmembrane region" description="Helical" evidence="2">
    <location>
        <begin position="419"/>
        <end position="440"/>
    </location>
</feature>
<dbReference type="Proteomes" id="UP001368500">
    <property type="component" value="Unassembled WGS sequence"/>
</dbReference>
<dbReference type="PANTHER" id="PTHR43081">
    <property type="entry name" value="ADENYLATE CYCLASE, TERMINAL-DIFFERENTIATION SPECIFIC-RELATED"/>
    <property type="match status" value="1"/>
</dbReference>
<evidence type="ECO:0000256" key="2">
    <source>
        <dbReference type="SAM" id="Phobius"/>
    </source>
</evidence>
<dbReference type="SMART" id="SM00044">
    <property type="entry name" value="CYCc"/>
    <property type="match status" value="1"/>
</dbReference>
<feature type="transmembrane region" description="Helical" evidence="2">
    <location>
        <begin position="445"/>
        <end position="468"/>
    </location>
</feature>
<evidence type="ECO:0000313" key="5">
    <source>
        <dbReference type="Proteomes" id="UP001368500"/>
    </source>
</evidence>
<protein>
    <submittedName>
        <fullName evidence="4">Adenylate/guanylate cyclase domain-containing protein</fullName>
        <ecNumber evidence="4">4.6.1.-</ecNumber>
    </submittedName>
</protein>
<dbReference type="GO" id="GO:0016829">
    <property type="term" value="F:lyase activity"/>
    <property type="evidence" value="ECO:0007669"/>
    <property type="project" value="UniProtKB-KW"/>
</dbReference>
<dbReference type="InterPro" id="IPR007890">
    <property type="entry name" value="CHASE2"/>
</dbReference>
<keyword evidence="2" id="KW-1133">Transmembrane helix</keyword>
<gene>
    <name evidence="4" type="ORF">AACH11_05900</name>
</gene>
<dbReference type="Gene3D" id="3.30.70.1230">
    <property type="entry name" value="Nucleotide cyclase"/>
    <property type="match status" value="1"/>
</dbReference>
<comment type="caution">
    <text evidence="4">The sequence shown here is derived from an EMBL/GenBank/DDBJ whole genome shotgun (WGS) entry which is preliminary data.</text>
</comment>
<feature type="region of interest" description="Disordered" evidence="1">
    <location>
        <begin position="279"/>
        <end position="306"/>
    </location>
</feature>
<dbReference type="InterPro" id="IPR050697">
    <property type="entry name" value="Adenylyl/Guanylyl_Cyclase_3/4"/>
</dbReference>
<dbReference type="CDD" id="cd07302">
    <property type="entry name" value="CHD"/>
    <property type="match status" value="1"/>
</dbReference>
<sequence length="788" mass="84387">MGPADAPTSGPPDLQEADPPRRRRPLSPAWMLRLIGGALLLLLMAHALQRWHSPLLDRLEHAWQDRHLLAHAPREPDPRIVLVEIDERALASQGRWPWPRTRLAELIEHLGGPQQAALIGLDVVLAEAEHAPLAPLWQALTHGPRSLAPDELKRLEPLRQAFEGDVRLAAALRDGPVVAGVHLSAGPGAERIGQLPPGVRLHVPGGSSAGLHAALPDWPGHGGLAPRLAQSAGRGVGVLNGELDEDGMLRRMALLWRSGRQVHPTLALAMLEALDRPLDDPAAPASTSTTAATATTPPDAARPERPGLTLTLDAEQQPAALALQGRPAATGRWPVDPQARVWIPYRAADAAFTRISAADVLEGRLPAGSLHGRLVLVGVTAPGLLDQRLTVIAPALPGTLIHAHLLSALLDGRTLSTPAWAPLAQAGLLLLGGLVLLVWLPRVGIVGSCALALAVCGLGVGVHAWAWAQLHRVLPVVDALLLPGLLLLLWLTLSLRALQHARQRLQALFGQYVPPEHVQRMSLHPERHTMSSRQVELSVLFADVRGFTGLAERMPPGELGAMMHLLFSRLTDIIRQHGGTLDKYIGDAVMAFWGAPLDDPRHARHAVDAALAMRAALPALQEELAARGWPRLDLSIGVDSGPVIVGDMGSRHRLAYTVLGDTVNRAARLQGLAGEHRIGLLIGDATRHGLDPDRICLPLGRVQLRGRGAWLPVWHPLPASTDPAAAAAAAVRLDRWQDWLQARDVGDASRAAAVRAVLTVHAEDRPLVAWVESKTARHDDRPAAAGPD</sequence>
<feature type="domain" description="Guanylate cyclase" evidence="3">
    <location>
        <begin position="538"/>
        <end position="670"/>
    </location>
</feature>
<keyword evidence="4" id="KW-0456">Lyase</keyword>
<evidence type="ECO:0000313" key="4">
    <source>
        <dbReference type="EMBL" id="MEK8025490.1"/>
    </source>
</evidence>
<keyword evidence="5" id="KW-1185">Reference proteome</keyword>
<accession>A0ABU9B9P5</accession>
<keyword evidence="2" id="KW-0812">Transmembrane</keyword>
<dbReference type="SMART" id="SM01080">
    <property type="entry name" value="CHASE2"/>
    <property type="match status" value="1"/>
</dbReference>
<feature type="region of interest" description="Disordered" evidence="1">
    <location>
        <begin position="1"/>
        <end position="23"/>
    </location>
</feature>
<feature type="transmembrane region" description="Helical" evidence="2">
    <location>
        <begin position="480"/>
        <end position="498"/>
    </location>
</feature>
<name>A0ABU9B9P5_9BURK</name>
<dbReference type="RefSeq" id="WP_341373264.1">
    <property type="nucleotide sequence ID" value="NZ_JBBUTF010000004.1"/>
</dbReference>
<organism evidence="4 5">
    <name type="scientific">Pseudaquabacterium rugosum</name>
    <dbReference type="NCBI Taxonomy" id="2984194"/>
    <lineage>
        <taxon>Bacteria</taxon>
        <taxon>Pseudomonadati</taxon>
        <taxon>Pseudomonadota</taxon>
        <taxon>Betaproteobacteria</taxon>
        <taxon>Burkholderiales</taxon>
        <taxon>Sphaerotilaceae</taxon>
        <taxon>Pseudaquabacterium</taxon>
    </lineage>
</organism>
<feature type="compositionally biased region" description="Low complexity" evidence="1">
    <location>
        <begin position="280"/>
        <end position="299"/>
    </location>
</feature>
<dbReference type="PANTHER" id="PTHR43081:SF1">
    <property type="entry name" value="ADENYLATE CYCLASE, TERMINAL-DIFFERENTIATION SPECIFIC"/>
    <property type="match status" value="1"/>
</dbReference>
<dbReference type="SUPFAM" id="SSF55073">
    <property type="entry name" value="Nucleotide cyclase"/>
    <property type="match status" value="1"/>
</dbReference>
<dbReference type="InterPro" id="IPR029787">
    <property type="entry name" value="Nucleotide_cyclase"/>
</dbReference>
<evidence type="ECO:0000259" key="3">
    <source>
        <dbReference type="PROSITE" id="PS50125"/>
    </source>
</evidence>
<dbReference type="Pfam" id="PF00211">
    <property type="entry name" value="Guanylate_cyc"/>
    <property type="match status" value="1"/>
</dbReference>
<dbReference type="EC" id="4.6.1.-" evidence="4"/>
<reference evidence="4 5" key="1">
    <citation type="submission" date="2024-04" db="EMBL/GenBank/DDBJ databases">
        <title>Novel species of the genus Ideonella isolated from streams.</title>
        <authorList>
            <person name="Lu H."/>
        </authorList>
    </citation>
    <scope>NUCLEOTIDE SEQUENCE [LARGE SCALE GENOMIC DNA]</scope>
    <source>
        <strain evidence="4 5">BYS139W</strain>
    </source>
</reference>
<proteinExistence type="predicted"/>
<dbReference type="EMBL" id="JBBUTF010000004">
    <property type="protein sequence ID" value="MEK8025490.1"/>
    <property type="molecule type" value="Genomic_DNA"/>
</dbReference>
<dbReference type="InterPro" id="IPR001054">
    <property type="entry name" value="A/G_cyclase"/>
</dbReference>